<protein>
    <submittedName>
        <fullName evidence="1">Uncharacterized protein</fullName>
    </submittedName>
</protein>
<evidence type="ECO:0000313" key="1">
    <source>
        <dbReference type="EMBL" id="KAK3752282.1"/>
    </source>
</evidence>
<keyword evidence="2" id="KW-1185">Reference proteome</keyword>
<gene>
    <name evidence="1" type="ORF">RRG08_011242</name>
</gene>
<organism evidence="1 2">
    <name type="scientific">Elysia crispata</name>
    <name type="common">lettuce slug</name>
    <dbReference type="NCBI Taxonomy" id="231223"/>
    <lineage>
        <taxon>Eukaryota</taxon>
        <taxon>Metazoa</taxon>
        <taxon>Spiralia</taxon>
        <taxon>Lophotrochozoa</taxon>
        <taxon>Mollusca</taxon>
        <taxon>Gastropoda</taxon>
        <taxon>Heterobranchia</taxon>
        <taxon>Euthyneura</taxon>
        <taxon>Panpulmonata</taxon>
        <taxon>Sacoglossa</taxon>
        <taxon>Placobranchoidea</taxon>
        <taxon>Plakobranchidae</taxon>
        <taxon>Elysia</taxon>
    </lineage>
</organism>
<dbReference type="EMBL" id="JAWDGP010005772">
    <property type="protein sequence ID" value="KAK3752282.1"/>
    <property type="molecule type" value="Genomic_DNA"/>
</dbReference>
<comment type="caution">
    <text evidence="1">The sequence shown here is derived from an EMBL/GenBank/DDBJ whole genome shotgun (WGS) entry which is preliminary data.</text>
</comment>
<proteinExistence type="predicted"/>
<reference evidence="1" key="1">
    <citation type="journal article" date="2023" name="G3 (Bethesda)">
        <title>A reference genome for the long-term kleptoplast-retaining sea slug Elysia crispata morphotype clarki.</title>
        <authorList>
            <person name="Eastman K.E."/>
            <person name="Pendleton A.L."/>
            <person name="Shaikh M.A."/>
            <person name="Suttiyut T."/>
            <person name="Ogas R."/>
            <person name="Tomko P."/>
            <person name="Gavelis G."/>
            <person name="Widhalm J.R."/>
            <person name="Wisecaver J.H."/>
        </authorList>
    </citation>
    <scope>NUCLEOTIDE SEQUENCE</scope>
    <source>
        <strain evidence="1">ECLA1</strain>
    </source>
</reference>
<dbReference type="AlphaFoldDB" id="A0AAE1D2M0"/>
<sequence length="72" mass="7285">MLGVTCDHNSNSSQALHGLGLSSEGLPHLTLLGLGLSSEGLPHLTLLGLGLSSEGLPHLTLLCSLGRAGCQE</sequence>
<dbReference type="Proteomes" id="UP001283361">
    <property type="component" value="Unassembled WGS sequence"/>
</dbReference>
<name>A0AAE1D2M0_9GAST</name>
<evidence type="ECO:0000313" key="2">
    <source>
        <dbReference type="Proteomes" id="UP001283361"/>
    </source>
</evidence>
<accession>A0AAE1D2M0</accession>